<organism evidence="1">
    <name type="scientific">Pinus wangii</name>
    <dbReference type="NCBI Taxonomy" id="252738"/>
    <lineage>
        <taxon>Eukaryota</taxon>
        <taxon>Viridiplantae</taxon>
        <taxon>Streptophyta</taxon>
        <taxon>Embryophyta</taxon>
        <taxon>Tracheophyta</taxon>
        <taxon>Spermatophyta</taxon>
        <taxon>Pinopsida</taxon>
        <taxon>Pinidae</taxon>
        <taxon>Conifers I</taxon>
        <taxon>Pinales</taxon>
        <taxon>Pinaceae</taxon>
        <taxon>Pinus</taxon>
        <taxon>Pinus subgen. Strobus</taxon>
    </lineage>
</organism>
<geneLocation type="chloroplast" evidence="1"/>
<gene>
    <name evidence="1" type="primary">ycf1</name>
</gene>
<accession>A0A346PZA3</accession>
<proteinExistence type="predicted"/>
<dbReference type="GeneID" id="38287146"/>
<dbReference type="AlphaFoldDB" id="A0A346PZA3"/>
<dbReference type="RefSeq" id="YP_009524154.1">
    <property type="nucleotide sequence ID" value="NC_039613.1"/>
</dbReference>
<protein>
    <submittedName>
        <fullName evidence="1">Uncharacterized protein</fullName>
    </submittedName>
</protein>
<name>A0A346PZA3_9CONI</name>
<keyword evidence="1" id="KW-0150">Chloroplast</keyword>
<dbReference type="EMBL" id="MG897302">
    <property type="protein sequence ID" value="AXR86079.1"/>
    <property type="molecule type" value="Genomic_DNA"/>
</dbReference>
<reference evidence="1" key="1">
    <citation type="submission" date="2018-02" db="EMBL/GenBank/DDBJ databases">
        <title>The complete chloroplast genome of Pinus wangii.</title>
        <authorList>
            <person name="Zeb U."/>
            <person name="Li Z."/>
        </authorList>
    </citation>
    <scope>NUCLEOTIDE SEQUENCE</scope>
</reference>
<keyword evidence="1" id="KW-0934">Plastid</keyword>
<evidence type="ECO:0000313" key="1">
    <source>
        <dbReference type="EMBL" id="AXR86079.1"/>
    </source>
</evidence>
<sequence length="114" mass="14057">MWQRTRTQRTSTVLWLWLKRTVLWLWLKRTVLWQRMRTALWQRLTRTVLWQRMRTALWQRTRTQRTRTALCLESKKNLKDFRYHGSSNHVPLSSLILIEFISRYDISGIAHFIA</sequence>